<evidence type="ECO:0000313" key="1">
    <source>
        <dbReference type="EMBL" id="GGB72050.1"/>
    </source>
</evidence>
<dbReference type="Proteomes" id="UP000615760">
    <property type="component" value="Unassembled WGS sequence"/>
</dbReference>
<reference evidence="2" key="1">
    <citation type="journal article" date="2019" name="Int. J. Syst. Evol. Microbiol.">
        <title>The Global Catalogue of Microorganisms (GCM) 10K type strain sequencing project: providing services to taxonomists for standard genome sequencing and annotation.</title>
        <authorList>
            <consortium name="The Broad Institute Genomics Platform"/>
            <consortium name="The Broad Institute Genome Sequencing Center for Infectious Disease"/>
            <person name="Wu L."/>
            <person name="Ma J."/>
        </authorList>
    </citation>
    <scope>NUCLEOTIDE SEQUENCE [LARGE SCALE GENOMIC DNA]</scope>
    <source>
        <strain evidence="2">CGMCC 1.15461</strain>
    </source>
</reference>
<accession>A0ABQ1JMJ0</accession>
<proteinExistence type="predicted"/>
<name>A0ABQ1JMJ0_9FLAO</name>
<keyword evidence="2" id="KW-1185">Reference proteome</keyword>
<organism evidence="1 2">
    <name type="scientific">Flavobacterium suaedae</name>
    <dbReference type="NCBI Taxonomy" id="1767027"/>
    <lineage>
        <taxon>Bacteria</taxon>
        <taxon>Pseudomonadati</taxon>
        <taxon>Bacteroidota</taxon>
        <taxon>Flavobacteriia</taxon>
        <taxon>Flavobacteriales</taxon>
        <taxon>Flavobacteriaceae</taxon>
        <taxon>Flavobacterium</taxon>
    </lineage>
</organism>
<gene>
    <name evidence="1" type="ORF">GCM10007424_10050</name>
</gene>
<dbReference type="RefSeq" id="WP_188620152.1">
    <property type="nucleotide sequence ID" value="NZ_BMJE01000002.1"/>
</dbReference>
<sequence length="368" mass="42712">MRKLKTKIGQILFNSQGWRTKRKIVVIESDDWGSIRIPNKEVLNELRSSGIQVEKCSYVQNDSLEDNEDMEALYNIIEKKDNKPVITANFLTANPDFKKIKESGFTSYFNESIDETILNRPNSDKVKDLYTQGQKAGFFIPQLHGREHLNISRWMTDLQNNNEETRLAFELGVFGISNNAVKQKRWSYQAAFDKVENDFGISRVNILKDAVEDFERMFGFKSITFIAPNYVWDSKIEEITSQLHIKYLQGGNMQRQPLDTSGRYAVKKNVLGQKNKFGQRYLFRNSSFEPSADLNKDWVNSCLSEIKSAFFWNKPAVISMHRVNFIGSINPENRERNLKLFSELVDAIQKNWPEVEFMSSDQLAKLIK</sequence>
<evidence type="ECO:0008006" key="3">
    <source>
        <dbReference type="Google" id="ProtNLM"/>
    </source>
</evidence>
<dbReference type="EMBL" id="BMJE01000002">
    <property type="protein sequence ID" value="GGB72050.1"/>
    <property type="molecule type" value="Genomic_DNA"/>
</dbReference>
<comment type="caution">
    <text evidence="1">The sequence shown here is derived from an EMBL/GenBank/DDBJ whole genome shotgun (WGS) entry which is preliminary data.</text>
</comment>
<evidence type="ECO:0000313" key="2">
    <source>
        <dbReference type="Proteomes" id="UP000615760"/>
    </source>
</evidence>
<protein>
    <recommendedName>
        <fullName evidence="3">Polysaccharide (De)acetylase</fullName>
    </recommendedName>
</protein>